<evidence type="ECO:0000256" key="5">
    <source>
        <dbReference type="ARBA" id="ARBA00023136"/>
    </source>
</evidence>
<keyword evidence="5 7" id="KW-0472">Membrane</keyword>
<gene>
    <name evidence="9" type="ORF">HMPREF1541_09147</name>
</gene>
<feature type="transmembrane region" description="Helical" evidence="7">
    <location>
        <begin position="70"/>
        <end position="94"/>
    </location>
</feature>
<dbReference type="GO" id="GO:0006644">
    <property type="term" value="P:phospholipid metabolic process"/>
    <property type="evidence" value="ECO:0007669"/>
    <property type="project" value="InterPro"/>
</dbReference>
<dbReference type="VEuPathDB" id="FungiDB:HMPREF1541_09147"/>
<dbReference type="InterPro" id="IPR043216">
    <property type="entry name" value="PAP-like"/>
</dbReference>
<dbReference type="EMBL" id="KB822712">
    <property type="protein sequence ID" value="ETN45316.1"/>
    <property type="molecule type" value="Genomic_DNA"/>
</dbReference>
<organism evidence="9 10">
    <name type="scientific">Cyphellophora europaea (strain CBS 101466)</name>
    <name type="common">Phialophora europaea</name>
    <dbReference type="NCBI Taxonomy" id="1220924"/>
    <lineage>
        <taxon>Eukaryota</taxon>
        <taxon>Fungi</taxon>
        <taxon>Dikarya</taxon>
        <taxon>Ascomycota</taxon>
        <taxon>Pezizomycotina</taxon>
        <taxon>Eurotiomycetes</taxon>
        <taxon>Chaetothyriomycetidae</taxon>
        <taxon>Chaetothyriales</taxon>
        <taxon>Cyphellophoraceae</taxon>
        <taxon>Cyphellophora</taxon>
    </lineage>
</organism>
<name>W2S9B6_CYPE1</name>
<evidence type="ECO:0000256" key="2">
    <source>
        <dbReference type="ARBA" id="ARBA00008816"/>
    </source>
</evidence>
<keyword evidence="3 7" id="KW-0812">Transmembrane</keyword>
<reference evidence="9 10" key="1">
    <citation type="submission" date="2013-03" db="EMBL/GenBank/DDBJ databases">
        <title>The Genome Sequence of Phialophora europaea CBS 101466.</title>
        <authorList>
            <consortium name="The Broad Institute Genomics Platform"/>
            <person name="Cuomo C."/>
            <person name="de Hoog S."/>
            <person name="Gorbushina A."/>
            <person name="Walker B."/>
            <person name="Young S.K."/>
            <person name="Zeng Q."/>
            <person name="Gargeya S."/>
            <person name="Fitzgerald M."/>
            <person name="Haas B."/>
            <person name="Abouelleil A."/>
            <person name="Allen A.W."/>
            <person name="Alvarado L."/>
            <person name="Arachchi H.M."/>
            <person name="Berlin A.M."/>
            <person name="Chapman S.B."/>
            <person name="Gainer-Dewar J."/>
            <person name="Goldberg J."/>
            <person name="Griggs A."/>
            <person name="Gujja S."/>
            <person name="Hansen M."/>
            <person name="Howarth C."/>
            <person name="Imamovic A."/>
            <person name="Ireland A."/>
            <person name="Larimer J."/>
            <person name="McCowan C."/>
            <person name="Murphy C."/>
            <person name="Pearson M."/>
            <person name="Poon T.W."/>
            <person name="Priest M."/>
            <person name="Roberts A."/>
            <person name="Saif S."/>
            <person name="Shea T."/>
            <person name="Sisk P."/>
            <person name="Sykes S."/>
            <person name="Wortman J."/>
            <person name="Nusbaum C."/>
            <person name="Birren B."/>
        </authorList>
    </citation>
    <scope>NUCLEOTIDE SEQUENCE [LARGE SCALE GENOMIC DNA]</scope>
    <source>
        <strain evidence="9 10">CBS 101466</strain>
    </source>
</reference>
<dbReference type="PANTHER" id="PTHR10165:SF154">
    <property type="entry name" value="PAP2 DOMAIN PROTEIN (AFU_ORTHOLOGUE AFUA_1G09730)"/>
    <property type="match status" value="1"/>
</dbReference>
<feature type="transmembrane region" description="Helical" evidence="7">
    <location>
        <begin position="21"/>
        <end position="41"/>
    </location>
</feature>
<dbReference type="GO" id="GO:0016020">
    <property type="term" value="C:membrane"/>
    <property type="evidence" value="ECO:0007669"/>
    <property type="project" value="UniProtKB-SubCell"/>
</dbReference>
<feature type="transmembrane region" description="Helical" evidence="7">
    <location>
        <begin position="279"/>
        <end position="300"/>
    </location>
</feature>
<feature type="domain" description="Phosphatidic acid phosphatase type 2/haloperoxidase" evidence="8">
    <location>
        <begin position="117"/>
        <end position="297"/>
    </location>
</feature>
<dbReference type="Proteomes" id="UP000030752">
    <property type="component" value="Unassembled WGS sequence"/>
</dbReference>
<dbReference type="eggNOG" id="KOG3030">
    <property type="taxonomic scope" value="Eukaryota"/>
</dbReference>
<dbReference type="PANTHER" id="PTHR10165">
    <property type="entry name" value="LIPID PHOSPHATE PHOSPHATASE"/>
    <property type="match status" value="1"/>
</dbReference>
<protein>
    <recommendedName>
        <fullName evidence="8">Phosphatidic acid phosphatase type 2/haloperoxidase domain-containing protein</fullName>
    </recommendedName>
</protein>
<dbReference type="CDD" id="cd03390">
    <property type="entry name" value="PAP2_containing_1_like"/>
    <property type="match status" value="1"/>
</dbReference>
<dbReference type="AlphaFoldDB" id="W2S9B6"/>
<evidence type="ECO:0000256" key="7">
    <source>
        <dbReference type="SAM" id="Phobius"/>
    </source>
</evidence>
<dbReference type="InterPro" id="IPR036938">
    <property type="entry name" value="PAP2/HPO_sf"/>
</dbReference>
<proteinExistence type="inferred from homology"/>
<dbReference type="OrthoDB" id="10030083at2759"/>
<evidence type="ECO:0000313" key="10">
    <source>
        <dbReference type="Proteomes" id="UP000030752"/>
    </source>
</evidence>
<sequence>MALNTLTTSARRFSKRVLWSYFGDWIVMAVILGLAIGFHNIDGAGSRHAFALQDPSISYPHTEDLISNPVLYVTSVVIPGVLIASICLVFVPGITATRSMAAGPLWQRKLWEVHAAWLGLALACLSAIAITNGLKPLAGRPRPHLLAVCDPDLSTEAIDRWRVGGLGTDLNSAVPIVVSWHICRNTDASEMRNAFASFPSGHASTSWSGLLYLSLFLCAKFGIKIPVLRVPAISSQSRVPTPRNQGAAPPAYLILLAFVPIGVAFFISVSRWFDYRHHGFDIISGAILGVFTAWISFHLYQEPISTGDGWAWASRSRRHAFGLPVGSTSDAEDNVWDESSPSRSKDGPSTDVESNPRQSPERFEMNRGRQGWPQGNQSAPAEV</sequence>
<feature type="transmembrane region" description="Helical" evidence="7">
    <location>
        <begin position="115"/>
        <end position="134"/>
    </location>
</feature>
<keyword evidence="4 7" id="KW-1133">Transmembrane helix</keyword>
<evidence type="ECO:0000256" key="6">
    <source>
        <dbReference type="SAM" id="MobiDB-lite"/>
    </source>
</evidence>
<feature type="region of interest" description="Disordered" evidence="6">
    <location>
        <begin position="328"/>
        <end position="383"/>
    </location>
</feature>
<dbReference type="STRING" id="1220924.W2S9B6"/>
<feature type="transmembrane region" description="Helical" evidence="7">
    <location>
        <begin position="210"/>
        <end position="230"/>
    </location>
</feature>
<dbReference type="GeneID" id="19976486"/>
<dbReference type="Pfam" id="PF01569">
    <property type="entry name" value="PAP2"/>
    <property type="match status" value="1"/>
</dbReference>
<comment type="subcellular location">
    <subcellularLocation>
        <location evidence="1">Membrane</location>
        <topology evidence="1">Multi-pass membrane protein</topology>
    </subcellularLocation>
</comment>
<dbReference type="InParanoid" id="W2S9B6"/>
<dbReference type="Gene3D" id="1.20.144.10">
    <property type="entry name" value="Phosphatidic acid phosphatase type 2/haloperoxidase"/>
    <property type="match status" value="1"/>
</dbReference>
<dbReference type="InterPro" id="IPR000326">
    <property type="entry name" value="PAP2/HPO"/>
</dbReference>
<evidence type="ECO:0000256" key="3">
    <source>
        <dbReference type="ARBA" id="ARBA00022692"/>
    </source>
</evidence>
<comment type="similarity">
    <text evidence="2">Belongs to the PA-phosphatase related phosphoesterase family.</text>
</comment>
<dbReference type="RefSeq" id="XP_008712044.1">
    <property type="nucleotide sequence ID" value="XM_008713822.1"/>
</dbReference>
<feature type="compositionally biased region" description="Polar residues" evidence="6">
    <location>
        <begin position="373"/>
        <end position="383"/>
    </location>
</feature>
<evidence type="ECO:0000256" key="4">
    <source>
        <dbReference type="ARBA" id="ARBA00022989"/>
    </source>
</evidence>
<keyword evidence="10" id="KW-1185">Reference proteome</keyword>
<dbReference type="SUPFAM" id="SSF48317">
    <property type="entry name" value="Acid phosphatase/Vanadium-dependent haloperoxidase"/>
    <property type="match status" value="1"/>
</dbReference>
<dbReference type="GO" id="GO:0008195">
    <property type="term" value="F:phosphatidate phosphatase activity"/>
    <property type="evidence" value="ECO:0007669"/>
    <property type="project" value="TreeGrafter"/>
</dbReference>
<dbReference type="GO" id="GO:0046839">
    <property type="term" value="P:phospholipid dephosphorylation"/>
    <property type="evidence" value="ECO:0007669"/>
    <property type="project" value="TreeGrafter"/>
</dbReference>
<evidence type="ECO:0000313" key="9">
    <source>
        <dbReference type="EMBL" id="ETN45316.1"/>
    </source>
</evidence>
<evidence type="ECO:0000256" key="1">
    <source>
        <dbReference type="ARBA" id="ARBA00004141"/>
    </source>
</evidence>
<feature type="transmembrane region" description="Helical" evidence="7">
    <location>
        <begin position="251"/>
        <end position="273"/>
    </location>
</feature>
<evidence type="ECO:0000259" key="8">
    <source>
        <dbReference type="SMART" id="SM00014"/>
    </source>
</evidence>
<accession>W2S9B6</accession>
<dbReference type="SMART" id="SM00014">
    <property type="entry name" value="acidPPc"/>
    <property type="match status" value="1"/>
</dbReference>
<dbReference type="HOGENOM" id="CLU_021458_2_0_1"/>